<keyword evidence="2 3" id="KW-0456">Lyase</keyword>
<keyword evidence="3" id="KW-0432">Leucine biosynthesis</keyword>
<evidence type="ECO:0000256" key="3">
    <source>
        <dbReference type="HAMAP-Rule" id="MF_01032"/>
    </source>
</evidence>
<dbReference type="InterPro" id="IPR033940">
    <property type="entry name" value="IPMI_Swivel"/>
</dbReference>
<accession>A0ABV8XLR7</accession>
<comment type="subunit">
    <text evidence="3">Heterodimer of LeuC and LeuD.</text>
</comment>
<dbReference type="EC" id="4.2.1.33" evidence="3"/>
<dbReference type="InterPro" id="IPR000573">
    <property type="entry name" value="AconitaseA/IPMdHydase_ssu_swvl"/>
</dbReference>
<protein>
    <recommendedName>
        <fullName evidence="3">3-isopropylmalate dehydratase small subunit</fullName>
        <ecNumber evidence="3">4.2.1.33</ecNumber>
    </recommendedName>
    <alternativeName>
        <fullName evidence="3">Alpha-IPM isomerase</fullName>
        <shortName evidence="3">IPMI</shortName>
    </alternativeName>
    <alternativeName>
        <fullName evidence="3">Isopropylmalate isomerase</fullName>
    </alternativeName>
</protein>
<evidence type="ECO:0000256" key="2">
    <source>
        <dbReference type="ARBA" id="ARBA00023239"/>
    </source>
</evidence>
<dbReference type="SUPFAM" id="SSF52016">
    <property type="entry name" value="LeuD/IlvD-like"/>
    <property type="match status" value="1"/>
</dbReference>
<comment type="similarity">
    <text evidence="1 3">Belongs to the LeuD family. LeuD type 2 subfamily.</text>
</comment>
<organism evidence="5 6">
    <name type="scientific">Deinococcus navajonensis</name>
    <dbReference type="NCBI Taxonomy" id="309884"/>
    <lineage>
        <taxon>Bacteria</taxon>
        <taxon>Thermotogati</taxon>
        <taxon>Deinococcota</taxon>
        <taxon>Deinococci</taxon>
        <taxon>Deinococcales</taxon>
        <taxon>Deinococcaceae</taxon>
        <taxon>Deinococcus</taxon>
    </lineage>
</organism>
<dbReference type="Gene3D" id="3.20.19.10">
    <property type="entry name" value="Aconitase, domain 4"/>
    <property type="match status" value="1"/>
</dbReference>
<dbReference type="HAMAP" id="MF_01032">
    <property type="entry name" value="LeuD_type2"/>
    <property type="match status" value="1"/>
</dbReference>
<dbReference type="EMBL" id="JBHSEH010000005">
    <property type="protein sequence ID" value="MFC4425597.1"/>
    <property type="molecule type" value="Genomic_DNA"/>
</dbReference>
<feature type="domain" description="Aconitase A/isopropylmalate dehydratase small subunit swivel" evidence="4">
    <location>
        <begin position="38"/>
        <end position="103"/>
    </location>
</feature>
<keyword evidence="3" id="KW-0028">Amino-acid biosynthesis</keyword>
<dbReference type="InterPro" id="IPR015928">
    <property type="entry name" value="Aconitase/3IPM_dehydase_swvl"/>
</dbReference>
<comment type="pathway">
    <text evidence="3">Amino-acid biosynthesis; L-leucine biosynthesis; L-leucine from 3-methyl-2-oxobutanoate: step 2/4.</text>
</comment>
<sequence length="173" mass="19036">MPTVHVFARDHINTDEIIPARHLTTDVEAELAPYAMEDYDRTFVRRVKPGDLIVAGADFGCGSSREHAVWALRGAGVGAVIAPNFARIFYRNAINNGFLALECEGIVETFQDGDEAELDLKGGTITNLRTGAQLTFVPVPQFAMDVQRAGGWLEYMREQETRAPQSAKESTHA</sequence>
<dbReference type="RefSeq" id="WP_380037146.1">
    <property type="nucleotide sequence ID" value="NZ_JBHSEH010000005.1"/>
</dbReference>
<dbReference type="InterPro" id="IPR011827">
    <property type="entry name" value="LeuD_type2/HacB/DmdB"/>
</dbReference>
<dbReference type="PANTHER" id="PTHR43345:SF2">
    <property type="entry name" value="3-ISOPROPYLMALATE DEHYDRATASE SMALL SUBUNIT 1"/>
    <property type="match status" value="1"/>
</dbReference>
<comment type="caution">
    <text evidence="5">The sequence shown here is derived from an EMBL/GenBank/DDBJ whole genome shotgun (WGS) entry which is preliminary data.</text>
</comment>
<dbReference type="NCBIfam" id="TIGR02087">
    <property type="entry name" value="LEUD_arch"/>
    <property type="match status" value="1"/>
</dbReference>
<reference evidence="6" key="1">
    <citation type="journal article" date="2019" name="Int. J. Syst. Evol. Microbiol.">
        <title>The Global Catalogue of Microorganisms (GCM) 10K type strain sequencing project: providing services to taxonomists for standard genome sequencing and annotation.</title>
        <authorList>
            <consortium name="The Broad Institute Genomics Platform"/>
            <consortium name="The Broad Institute Genome Sequencing Center for Infectious Disease"/>
            <person name="Wu L."/>
            <person name="Ma J."/>
        </authorList>
    </citation>
    <scope>NUCLEOTIDE SEQUENCE [LARGE SCALE GENOMIC DNA]</scope>
    <source>
        <strain evidence="6">CCUG 56029</strain>
    </source>
</reference>
<evidence type="ECO:0000313" key="5">
    <source>
        <dbReference type="EMBL" id="MFC4425597.1"/>
    </source>
</evidence>
<name>A0ABV8XLR7_9DEIO</name>
<dbReference type="Proteomes" id="UP001595998">
    <property type="component" value="Unassembled WGS sequence"/>
</dbReference>
<evidence type="ECO:0000313" key="6">
    <source>
        <dbReference type="Proteomes" id="UP001595998"/>
    </source>
</evidence>
<comment type="catalytic activity">
    <reaction evidence="3">
        <text>(2R,3S)-3-isopropylmalate = (2S)-2-isopropylmalate</text>
        <dbReference type="Rhea" id="RHEA:32287"/>
        <dbReference type="ChEBI" id="CHEBI:1178"/>
        <dbReference type="ChEBI" id="CHEBI:35121"/>
        <dbReference type="EC" id="4.2.1.33"/>
    </reaction>
</comment>
<dbReference type="CDD" id="cd01577">
    <property type="entry name" value="IPMI_Swivel"/>
    <property type="match status" value="1"/>
</dbReference>
<proteinExistence type="inferred from homology"/>
<keyword evidence="3" id="KW-0100">Branched-chain amino acid biosynthesis</keyword>
<gene>
    <name evidence="3" type="primary">leuD</name>
    <name evidence="5" type="ORF">ACFOZ9_05185</name>
</gene>
<keyword evidence="6" id="KW-1185">Reference proteome</keyword>
<evidence type="ECO:0000256" key="1">
    <source>
        <dbReference type="ARBA" id="ARBA00009869"/>
    </source>
</evidence>
<comment type="function">
    <text evidence="3">Catalyzes the isomerization between 2-isopropylmalate and 3-isopropylmalate, via the formation of 2-isopropylmaleate.</text>
</comment>
<dbReference type="Pfam" id="PF00694">
    <property type="entry name" value="Aconitase_C"/>
    <property type="match status" value="1"/>
</dbReference>
<dbReference type="PANTHER" id="PTHR43345">
    <property type="entry name" value="3-ISOPROPYLMALATE DEHYDRATASE SMALL SUBUNIT 2-RELATED-RELATED"/>
    <property type="match status" value="1"/>
</dbReference>
<evidence type="ECO:0000259" key="4">
    <source>
        <dbReference type="Pfam" id="PF00694"/>
    </source>
</evidence>
<dbReference type="InterPro" id="IPR050075">
    <property type="entry name" value="LeuD"/>
</dbReference>